<dbReference type="Pfam" id="PF02423">
    <property type="entry name" value="OCD_Mu_crystall"/>
    <property type="match status" value="1"/>
</dbReference>
<evidence type="ECO:0000313" key="1">
    <source>
        <dbReference type="EMBL" id="MBC8430937.1"/>
    </source>
</evidence>
<accession>A0A8J6P105</accession>
<dbReference type="PANTHER" id="PTHR13812">
    <property type="entry name" value="KETIMINE REDUCTASE MU-CRYSTALLIN"/>
    <property type="match status" value="1"/>
</dbReference>
<dbReference type="InterPro" id="IPR003462">
    <property type="entry name" value="ODC_Mu_crystall"/>
</dbReference>
<evidence type="ECO:0000313" key="2">
    <source>
        <dbReference type="Proteomes" id="UP000605201"/>
    </source>
</evidence>
<protein>
    <submittedName>
        <fullName evidence="1">Ornithine cyclodeaminase family protein</fullName>
    </submittedName>
</protein>
<gene>
    <name evidence="1" type="ORF">H8D96_03360</name>
</gene>
<dbReference type="SUPFAM" id="SSF51735">
    <property type="entry name" value="NAD(P)-binding Rossmann-fold domains"/>
    <property type="match status" value="1"/>
</dbReference>
<dbReference type="Gene3D" id="3.40.50.720">
    <property type="entry name" value="NAD(P)-binding Rossmann-like Domain"/>
    <property type="match status" value="1"/>
</dbReference>
<dbReference type="Proteomes" id="UP000605201">
    <property type="component" value="Unassembled WGS sequence"/>
</dbReference>
<dbReference type="GO" id="GO:0005737">
    <property type="term" value="C:cytoplasm"/>
    <property type="evidence" value="ECO:0007669"/>
    <property type="project" value="TreeGrafter"/>
</dbReference>
<dbReference type="PIRSF" id="PIRSF001439">
    <property type="entry name" value="CryM"/>
    <property type="match status" value="1"/>
</dbReference>
<dbReference type="EMBL" id="JACNIG010000095">
    <property type="protein sequence ID" value="MBC8430937.1"/>
    <property type="molecule type" value="Genomic_DNA"/>
</dbReference>
<organism evidence="1 2">
    <name type="scientific">Candidatus Desulfatibia vada</name>
    <dbReference type="NCBI Taxonomy" id="2841696"/>
    <lineage>
        <taxon>Bacteria</taxon>
        <taxon>Pseudomonadati</taxon>
        <taxon>Thermodesulfobacteriota</taxon>
        <taxon>Desulfobacteria</taxon>
        <taxon>Desulfobacterales</taxon>
        <taxon>Desulfobacterales incertae sedis</taxon>
        <taxon>Candidatus Desulfatibia</taxon>
    </lineage>
</organism>
<dbReference type="Gene3D" id="3.30.1780.10">
    <property type="entry name" value="ornithine cyclodeaminase, domain 1"/>
    <property type="match status" value="1"/>
</dbReference>
<dbReference type="InterPro" id="IPR036291">
    <property type="entry name" value="NAD(P)-bd_dom_sf"/>
</dbReference>
<reference evidence="1 2" key="1">
    <citation type="submission" date="2020-08" db="EMBL/GenBank/DDBJ databases">
        <title>Bridging the membrane lipid divide: bacteria of the FCB group superphylum have the potential to synthesize archaeal ether lipids.</title>
        <authorList>
            <person name="Villanueva L."/>
            <person name="Von Meijenfeldt F.A.B."/>
            <person name="Westbye A.B."/>
            <person name="Yadav S."/>
            <person name="Hopmans E.C."/>
            <person name="Dutilh B.E."/>
            <person name="Sinninghe Damste J.S."/>
        </authorList>
    </citation>
    <scope>NUCLEOTIDE SEQUENCE [LARGE SCALE GENOMIC DNA]</scope>
    <source>
        <strain evidence="1">NIOZ-UU17</strain>
    </source>
</reference>
<comment type="caution">
    <text evidence="1">The sequence shown here is derived from an EMBL/GenBank/DDBJ whole genome shotgun (WGS) entry which is preliminary data.</text>
</comment>
<dbReference type="PANTHER" id="PTHR13812:SF19">
    <property type="entry name" value="KETIMINE REDUCTASE MU-CRYSTALLIN"/>
    <property type="match status" value="1"/>
</dbReference>
<sequence length="325" mass="35126">MKSNQLLYLSQDEVTNVGLTMSEIIEALEVAFMEKGKGRTEMPPKPGIHPGGGDNFIHAMPAYIPALKAAGVKWVSGFPENYNRGLPYITGLLILNDPETGLPVAVMDCVWITAMRTGAATALSARYLARPESAVVGMLGCGVQGRTNVEALNVLFPLNKVMAYDVSSEAVDRYADEIGSRFDLEVVPVATPREAVTGCDIVVTAGPILKKPHAAIQAGWLEEGAFASLVDFDSYWHADAMGETTKFCTDDTQQLRHYQQTGYFQEIPPLHADLGELVAGQKPGRETASERTMTANLGLALDDMAVAPIIYRKAVEKGLGTWLPL</sequence>
<dbReference type="InterPro" id="IPR023401">
    <property type="entry name" value="ODC_N"/>
</dbReference>
<dbReference type="AlphaFoldDB" id="A0A8J6P105"/>
<name>A0A8J6P105_9BACT</name>
<proteinExistence type="predicted"/>